<dbReference type="Pfam" id="PF00072">
    <property type="entry name" value="Response_reg"/>
    <property type="match status" value="1"/>
</dbReference>
<dbReference type="RefSeq" id="WP_176786370.1">
    <property type="nucleotide sequence ID" value="NZ_FNJN01000005.1"/>
</dbReference>
<dbReference type="InterPro" id="IPR051015">
    <property type="entry name" value="EvgA-like"/>
</dbReference>
<dbReference type="SUPFAM" id="SSF52172">
    <property type="entry name" value="CheY-like"/>
    <property type="match status" value="1"/>
</dbReference>
<dbReference type="Gene3D" id="1.10.10.10">
    <property type="entry name" value="Winged helix-like DNA-binding domain superfamily/Winged helix DNA-binding domain"/>
    <property type="match status" value="1"/>
</dbReference>
<evidence type="ECO:0000313" key="6">
    <source>
        <dbReference type="EMBL" id="SDP21240.1"/>
    </source>
</evidence>
<dbReference type="GO" id="GO:0003677">
    <property type="term" value="F:DNA binding"/>
    <property type="evidence" value="ECO:0007669"/>
    <property type="project" value="UniProtKB-KW"/>
</dbReference>
<protein>
    <submittedName>
        <fullName evidence="6">Two component transcriptional regulator, LuxR family</fullName>
    </submittedName>
</protein>
<reference evidence="6 7" key="1">
    <citation type="submission" date="2016-10" db="EMBL/GenBank/DDBJ databases">
        <authorList>
            <person name="de Groot N.N."/>
        </authorList>
    </citation>
    <scope>NUCLEOTIDE SEQUENCE [LARGE SCALE GENOMIC DNA]</scope>
    <source>
        <strain evidence="6 7">StLB037</strain>
    </source>
</reference>
<dbReference type="SMART" id="SM00421">
    <property type="entry name" value="HTH_LUXR"/>
    <property type="match status" value="1"/>
</dbReference>
<dbReference type="PRINTS" id="PR00038">
    <property type="entry name" value="HTHLUXR"/>
</dbReference>
<dbReference type="PANTHER" id="PTHR45566">
    <property type="entry name" value="HTH-TYPE TRANSCRIPTIONAL REGULATOR YHJB-RELATED"/>
    <property type="match status" value="1"/>
</dbReference>
<dbReference type="InterPro" id="IPR000792">
    <property type="entry name" value="Tscrpt_reg_LuxR_C"/>
</dbReference>
<dbReference type="CDD" id="cd06170">
    <property type="entry name" value="LuxR_C_like"/>
    <property type="match status" value="1"/>
</dbReference>
<sequence>MNVSSKPARVLVIDDDPLVRTGIRLLLRGNTSVSIVGEFAGHRGLLEAVKDLQPDVLLMDLFMPEESGLSVARRVRLMYPDLRIVLMSSIDNPALYADARNVGVNAFVAKTAPAADFITALVGADCSSKTSTTVLSDREIQVVELLALGASNEEISAALHLSQNTVKTYVSRAMDKTDTTNRVQLSNWFHGLTESHLLGDRVDMP</sequence>
<dbReference type="GO" id="GO:0000160">
    <property type="term" value="P:phosphorelay signal transduction system"/>
    <property type="evidence" value="ECO:0007669"/>
    <property type="project" value="InterPro"/>
</dbReference>
<dbReference type="Gene3D" id="3.40.50.2300">
    <property type="match status" value="1"/>
</dbReference>
<proteinExistence type="predicted"/>
<evidence type="ECO:0000259" key="4">
    <source>
        <dbReference type="PROSITE" id="PS50043"/>
    </source>
</evidence>
<dbReference type="SUPFAM" id="SSF46894">
    <property type="entry name" value="C-terminal effector domain of the bipartite response regulators"/>
    <property type="match status" value="1"/>
</dbReference>
<accession>A0A1H0QVI7</accession>
<feature type="domain" description="HTH luxR-type" evidence="4">
    <location>
        <begin position="128"/>
        <end position="193"/>
    </location>
</feature>
<evidence type="ECO:0000259" key="5">
    <source>
        <dbReference type="PROSITE" id="PS50110"/>
    </source>
</evidence>
<dbReference type="AlphaFoldDB" id="A0A1H0QVI7"/>
<dbReference type="CDD" id="cd17535">
    <property type="entry name" value="REC_NarL-like"/>
    <property type="match status" value="1"/>
</dbReference>
<dbReference type="PANTHER" id="PTHR45566:SF2">
    <property type="entry name" value="NARL SUBFAMILY"/>
    <property type="match status" value="1"/>
</dbReference>
<feature type="domain" description="Response regulatory" evidence="5">
    <location>
        <begin position="9"/>
        <end position="125"/>
    </location>
</feature>
<evidence type="ECO:0000313" key="7">
    <source>
        <dbReference type="Proteomes" id="UP000186456"/>
    </source>
</evidence>
<dbReference type="EMBL" id="FNJN01000005">
    <property type="protein sequence ID" value="SDP21240.1"/>
    <property type="molecule type" value="Genomic_DNA"/>
</dbReference>
<dbReference type="SMART" id="SM00448">
    <property type="entry name" value="REC"/>
    <property type="match status" value="1"/>
</dbReference>
<dbReference type="Pfam" id="PF00196">
    <property type="entry name" value="GerE"/>
    <property type="match status" value="1"/>
</dbReference>
<evidence type="ECO:0000256" key="3">
    <source>
        <dbReference type="PROSITE-ProRule" id="PRU00169"/>
    </source>
</evidence>
<dbReference type="GO" id="GO:0006355">
    <property type="term" value="P:regulation of DNA-templated transcription"/>
    <property type="evidence" value="ECO:0007669"/>
    <property type="project" value="InterPro"/>
</dbReference>
<keyword evidence="1 3" id="KW-0597">Phosphoprotein</keyword>
<organism evidence="6 7">
    <name type="scientific">Microbacterium testaceum (strain StLB037)</name>
    <dbReference type="NCBI Taxonomy" id="979556"/>
    <lineage>
        <taxon>Bacteria</taxon>
        <taxon>Bacillati</taxon>
        <taxon>Actinomycetota</taxon>
        <taxon>Actinomycetes</taxon>
        <taxon>Micrococcales</taxon>
        <taxon>Microbacteriaceae</taxon>
        <taxon>Microbacterium</taxon>
    </lineage>
</organism>
<dbReference type="InterPro" id="IPR058245">
    <property type="entry name" value="NreC/VraR/RcsB-like_REC"/>
</dbReference>
<dbReference type="InterPro" id="IPR036388">
    <property type="entry name" value="WH-like_DNA-bd_sf"/>
</dbReference>
<dbReference type="InterPro" id="IPR016032">
    <property type="entry name" value="Sig_transdc_resp-reg_C-effctor"/>
</dbReference>
<dbReference type="Proteomes" id="UP000186456">
    <property type="component" value="Unassembled WGS sequence"/>
</dbReference>
<dbReference type="PROSITE" id="PS50110">
    <property type="entry name" value="RESPONSE_REGULATORY"/>
    <property type="match status" value="1"/>
</dbReference>
<keyword evidence="2" id="KW-0238">DNA-binding</keyword>
<name>A0A1H0QVI7_MICTS</name>
<evidence type="ECO:0000256" key="2">
    <source>
        <dbReference type="ARBA" id="ARBA00023125"/>
    </source>
</evidence>
<dbReference type="PROSITE" id="PS50043">
    <property type="entry name" value="HTH_LUXR_2"/>
    <property type="match status" value="1"/>
</dbReference>
<dbReference type="PROSITE" id="PS00622">
    <property type="entry name" value="HTH_LUXR_1"/>
    <property type="match status" value="1"/>
</dbReference>
<dbReference type="InterPro" id="IPR011006">
    <property type="entry name" value="CheY-like_superfamily"/>
</dbReference>
<feature type="modified residue" description="4-aspartylphosphate" evidence="3">
    <location>
        <position position="60"/>
    </location>
</feature>
<gene>
    <name evidence="6" type="ORF">SAMN04487788_2588</name>
</gene>
<dbReference type="InterPro" id="IPR001789">
    <property type="entry name" value="Sig_transdc_resp-reg_receiver"/>
</dbReference>
<evidence type="ECO:0000256" key="1">
    <source>
        <dbReference type="ARBA" id="ARBA00022553"/>
    </source>
</evidence>